<feature type="transmembrane region" description="Helical" evidence="1">
    <location>
        <begin position="20"/>
        <end position="41"/>
    </location>
</feature>
<proteinExistence type="predicted"/>
<sequence length="141" mass="15425">MFRRRQSLNLQPSESRAPLYIGNCLFLAGIVLVLYLGLAVAPFTPDGQDDVQAIALMFLGLFMTVGGLGTLLAHKLHQQWPGLRGRSSRDVSMRQGLLLGLAVCLMGIMALFDLLDFAVAGSILFLFGLLETFLQNRIEAT</sequence>
<protein>
    <submittedName>
        <fullName evidence="2">Uncharacterized protein</fullName>
    </submittedName>
</protein>
<dbReference type="AlphaFoldDB" id="A0A6B1DWC7"/>
<reference evidence="2" key="1">
    <citation type="submission" date="2019-09" db="EMBL/GenBank/DDBJ databases">
        <title>Characterisation of the sponge microbiome using genome-centric metagenomics.</title>
        <authorList>
            <person name="Engelberts J.P."/>
            <person name="Robbins S.J."/>
            <person name="De Goeij J.M."/>
            <person name="Aranda M."/>
            <person name="Bell S.C."/>
            <person name="Webster N.S."/>
        </authorList>
    </citation>
    <scope>NUCLEOTIDE SEQUENCE</scope>
    <source>
        <strain evidence="2">SB0662_bin_9</strain>
    </source>
</reference>
<gene>
    <name evidence="2" type="ORF">F4Y08_11785</name>
</gene>
<feature type="transmembrane region" description="Helical" evidence="1">
    <location>
        <begin position="95"/>
        <end position="112"/>
    </location>
</feature>
<feature type="transmembrane region" description="Helical" evidence="1">
    <location>
        <begin position="118"/>
        <end position="134"/>
    </location>
</feature>
<evidence type="ECO:0000256" key="1">
    <source>
        <dbReference type="SAM" id="Phobius"/>
    </source>
</evidence>
<keyword evidence="1" id="KW-0812">Transmembrane</keyword>
<name>A0A6B1DWC7_9CHLR</name>
<feature type="transmembrane region" description="Helical" evidence="1">
    <location>
        <begin position="53"/>
        <end position="74"/>
    </location>
</feature>
<evidence type="ECO:0000313" key="2">
    <source>
        <dbReference type="EMBL" id="MYD90993.1"/>
    </source>
</evidence>
<accession>A0A6B1DWC7</accession>
<keyword evidence="1" id="KW-0472">Membrane</keyword>
<dbReference type="EMBL" id="VXPY01000084">
    <property type="protein sequence ID" value="MYD90993.1"/>
    <property type="molecule type" value="Genomic_DNA"/>
</dbReference>
<comment type="caution">
    <text evidence="2">The sequence shown here is derived from an EMBL/GenBank/DDBJ whole genome shotgun (WGS) entry which is preliminary data.</text>
</comment>
<keyword evidence="1" id="KW-1133">Transmembrane helix</keyword>
<organism evidence="2">
    <name type="scientific">Caldilineaceae bacterium SB0662_bin_9</name>
    <dbReference type="NCBI Taxonomy" id="2605258"/>
    <lineage>
        <taxon>Bacteria</taxon>
        <taxon>Bacillati</taxon>
        <taxon>Chloroflexota</taxon>
        <taxon>Caldilineae</taxon>
        <taxon>Caldilineales</taxon>
        <taxon>Caldilineaceae</taxon>
    </lineage>
</organism>